<keyword evidence="5" id="KW-0653">Protein transport</keyword>
<organism evidence="6 7">
    <name type="scientific">Stygiolobus azoricus</name>
    <dbReference type="NCBI Taxonomy" id="41675"/>
    <lineage>
        <taxon>Archaea</taxon>
        <taxon>Thermoproteota</taxon>
        <taxon>Thermoprotei</taxon>
        <taxon>Sulfolobales</taxon>
        <taxon>Sulfolobaceae</taxon>
        <taxon>Stygiolobus</taxon>
    </lineage>
</organism>
<evidence type="ECO:0000256" key="4">
    <source>
        <dbReference type="ARBA" id="ARBA00023136"/>
    </source>
</evidence>
<feature type="transmembrane region" description="Helical" evidence="5">
    <location>
        <begin position="175"/>
        <end position="197"/>
    </location>
</feature>
<dbReference type="HAMAP" id="MF_00902">
    <property type="entry name" value="TatC"/>
    <property type="match status" value="1"/>
</dbReference>
<keyword evidence="4 5" id="KW-0472">Membrane</keyword>
<gene>
    <name evidence="5" type="primary">tatC</name>
    <name evidence="6" type="ORF">D1868_01145</name>
</gene>
<dbReference type="KEGG" id="sazo:D1868_01145"/>
<evidence type="ECO:0000256" key="2">
    <source>
        <dbReference type="ARBA" id="ARBA00022692"/>
    </source>
</evidence>
<dbReference type="GO" id="GO:0009977">
    <property type="term" value="F:proton motive force dependent protein transmembrane transporter activity"/>
    <property type="evidence" value="ECO:0007669"/>
    <property type="project" value="TreeGrafter"/>
</dbReference>
<feature type="transmembrane region" description="Helical" evidence="5">
    <location>
        <begin position="218"/>
        <end position="234"/>
    </location>
</feature>
<keyword evidence="2 5" id="KW-0812">Transmembrane</keyword>
<dbReference type="GO" id="GO:0065002">
    <property type="term" value="P:intracellular protein transmembrane transport"/>
    <property type="evidence" value="ECO:0007669"/>
    <property type="project" value="TreeGrafter"/>
</dbReference>
<sequence>MSYQRQTQDKELPLLEHIKELATRIKRIIMILAFFFMLYFMFGITFIKVGSFTVPILYPSLYHSIAVIFVRDFIDRELPVGLKPIVINTLDPMFSGLSVAAYLALFSASPFIAREFWAFVAPALYEREKKFIRMTIIPAVLLFAAGSAFAYFIIIPFMFLFVYRYDIALNIDPTLSFKSIVSTILLLMTATGIAFELPLVMAGMTKLGLVKPKTWLQNWRWGVMISFIIAWIISPGTTGGLIETIIGIILSALYFAGIGVSYLIAKKSNNLEKVLTK</sequence>
<keyword evidence="5" id="KW-0813">Transport</keyword>
<accession>A0A650CML2</accession>
<name>A0A650CML2_9CREN</name>
<dbReference type="OrthoDB" id="15305at2157"/>
<protein>
    <recommendedName>
        <fullName evidence="5">Sec-independent protein translocase protein TatC</fullName>
    </recommendedName>
</protein>
<comment type="subcellular location">
    <subcellularLocation>
        <location evidence="5">Cell membrane</location>
        <topology evidence="5">Multi-pass membrane protein</topology>
    </subcellularLocation>
    <subcellularLocation>
        <location evidence="1">Membrane</location>
        <topology evidence="1">Multi-pass membrane protein</topology>
    </subcellularLocation>
</comment>
<dbReference type="PANTHER" id="PTHR30371:SF0">
    <property type="entry name" value="SEC-INDEPENDENT PROTEIN TRANSLOCASE PROTEIN TATC, CHLOROPLASTIC-RELATED"/>
    <property type="match status" value="1"/>
</dbReference>
<feature type="transmembrane region" description="Helical" evidence="5">
    <location>
        <begin position="240"/>
        <end position="265"/>
    </location>
</feature>
<keyword evidence="7" id="KW-1185">Reference proteome</keyword>
<dbReference type="PANTHER" id="PTHR30371">
    <property type="entry name" value="SEC-INDEPENDENT PROTEIN TRANSLOCASE PROTEIN TATC"/>
    <property type="match status" value="1"/>
</dbReference>
<dbReference type="PRINTS" id="PR01840">
    <property type="entry name" value="TATCFAMILY"/>
</dbReference>
<reference evidence="6 7" key="1">
    <citation type="submission" date="2019-10" db="EMBL/GenBank/DDBJ databases">
        <title>Genome Sequences from Six Type Strain Members of the Archaeal Family Sulfolobaceae: Acidianus ambivalens, Acidianus infernus, Metallosphaera prunae, Stygiolobus azoricus, Sulfolobus metallicus, and Sulfurisphaera ohwakuensis.</title>
        <authorList>
            <person name="Counts J.A."/>
            <person name="Kelly R.M."/>
        </authorList>
    </citation>
    <scope>NUCLEOTIDE SEQUENCE [LARGE SCALE GENOMIC DNA]</scope>
    <source>
        <strain evidence="6 7">FC6</strain>
    </source>
</reference>
<evidence type="ECO:0000256" key="5">
    <source>
        <dbReference type="HAMAP-Rule" id="MF_00902"/>
    </source>
</evidence>
<comment type="subunit">
    <text evidence="5">Forms a complex with TatA.</text>
</comment>
<comment type="similarity">
    <text evidence="5">Belongs to the TatC family.</text>
</comment>
<keyword evidence="5" id="KW-1003">Cell membrane</keyword>
<dbReference type="Proteomes" id="UP000423396">
    <property type="component" value="Chromosome"/>
</dbReference>
<evidence type="ECO:0000256" key="1">
    <source>
        <dbReference type="ARBA" id="ARBA00004141"/>
    </source>
</evidence>
<keyword evidence="5" id="KW-0811">Translocation</keyword>
<dbReference type="InterPro" id="IPR002033">
    <property type="entry name" value="TatC"/>
</dbReference>
<proteinExistence type="inferred from homology"/>
<dbReference type="Pfam" id="PF00902">
    <property type="entry name" value="TatC"/>
    <property type="match status" value="1"/>
</dbReference>
<dbReference type="RefSeq" id="WP_156004959.1">
    <property type="nucleotide sequence ID" value="NZ_CP045483.1"/>
</dbReference>
<feature type="transmembrane region" description="Helical" evidence="5">
    <location>
        <begin position="99"/>
        <end position="124"/>
    </location>
</feature>
<feature type="transmembrane region" description="Helical" evidence="5">
    <location>
        <begin position="136"/>
        <end position="163"/>
    </location>
</feature>
<feature type="transmembrane region" description="Helical" evidence="5">
    <location>
        <begin position="28"/>
        <end position="47"/>
    </location>
</feature>
<dbReference type="EMBL" id="CP045483">
    <property type="protein sequence ID" value="QGR18737.1"/>
    <property type="molecule type" value="Genomic_DNA"/>
</dbReference>
<keyword evidence="3 5" id="KW-1133">Transmembrane helix</keyword>
<dbReference type="GO" id="GO:0033281">
    <property type="term" value="C:TAT protein transport complex"/>
    <property type="evidence" value="ECO:0007669"/>
    <property type="project" value="UniProtKB-UniRule"/>
</dbReference>
<evidence type="ECO:0000313" key="6">
    <source>
        <dbReference type="EMBL" id="QGR18737.1"/>
    </source>
</evidence>
<dbReference type="GO" id="GO:0043953">
    <property type="term" value="P:protein transport by the Tat complex"/>
    <property type="evidence" value="ECO:0007669"/>
    <property type="project" value="UniProtKB-UniRule"/>
</dbReference>
<evidence type="ECO:0000256" key="3">
    <source>
        <dbReference type="ARBA" id="ARBA00022989"/>
    </source>
</evidence>
<evidence type="ECO:0000313" key="7">
    <source>
        <dbReference type="Proteomes" id="UP000423396"/>
    </source>
</evidence>
<dbReference type="AlphaFoldDB" id="A0A650CML2"/>
<dbReference type="GeneID" id="42797640"/>
<comment type="function">
    <text evidence="5">Part of the twin-arginine translocation (Tat) system that transports large folded proteins containing a characteristic twin-arginine motif in their signal peptide across membranes.</text>
</comment>